<dbReference type="Gene3D" id="3.90.1760.10">
    <property type="entry name" value="Anthrax toxin, edema factor, central domain"/>
    <property type="match status" value="1"/>
</dbReference>
<feature type="region of interest" description="Disordered" evidence="1">
    <location>
        <begin position="1"/>
        <end position="47"/>
    </location>
</feature>
<dbReference type="Gene3D" id="3.30.70.1720">
    <property type="match status" value="1"/>
</dbReference>
<feature type="domain" description="Anthrax toxin edema factor central" evidence="2">
    <location>
        <begin position="68"/>
        <end position="237"/>
    </location>
</feature>
<dbReference type="Proteomes" id="UP000022311">
    <property type="component" value="Unassembled WGS sequence"/>
</dbReference>
<feature type="compositionally biased region" description="Basic and acidic residues" evidence="1">
    <location>
        <begin position="10"/>
        <end position="26"/>
    </location>
</feature>
<feature type="compositionally biased region" description="Polar residues" evidence="1">
    <location>
        <begin position="27"/>
        <end position="47"/>
    </location>
</feature>
<organism evidence="3 4">
    <name type="scientific">Providencia alcalifaciens 205/92</name>
    <dbReference type="NCBI Taxonomy" id="1256988"/>
    <lineage>
        <taxon>Bacteria</taxon>
        <taxon>Pseudomonadati</taxon>
        <taxon>Pseudomonadota</taxon>
        <taxon>Gammaproteobacteria</taxon>
        <taxon>Enterobacterales</taxon>
        <taxon>Morganellaceae</taxon>
        <taxon>Providencia</taxon>
    </lineage>
</organism>
<reference evidence="3 4" key="1">
    <citation type="submission" date="2014-01" db="EMBL/GenBank/DDBJ databases">
        <authorList>
            <person name="Durkin A.S."/>
            <person name="McCorrison J."/>
            <person name="Torralba M."/>
            <person name="Gillis M."/>
            <person name="Haft D.H."/>
            <person name="Methe B."/>
            <person name="Sutton G."/>
            <person name="Nelson K.E."/>
        </authorList>
    </citation>
    <scope>NUCLEOTIDE SEQUENCE [LARGE SCALE GENOMIC DNA]</scope>
    <source>
        <strain evidence="3 4">205/92</strain>
    </source>
</reference>
<sequence>MVKLNIDSNLSKDDSIQNRNKEETKKTISLNEPPTSAKQDNTSGGISKDYTSINLHLTPLNKETDLPVSGISEIHQNLIAQVANEENIIIGIRPIDPKSTSIIGTGEYSSKGLAIKSKSSDWGPHTGFIPMYQQFAKKSGRENSKKYNVYSQEAINEGKAIAVILEITQERVEELIRYKTIYFSDTAEQDGYKEIRASFDGIEKVFFLKKSIKDNIDIWSVYHLENNKIEPFYVIGDPKTGKAVTADYDLFSIIFPMSDLEHYVKVTPMLTWDEWKASVNYDELTSAKKKLYNDEIEYNKKEGKDNGITNKKIKEIKNKLNKKLGLAEGMELIHHGADDANPASIMSENFPITFLLPDRLKGKNNLIGATESIDTYFHMNSQGAIIVDNVEQLSNFQQLLINQGYRAPLNKKWSEGDNGQYFEPKRKISVSFIEGRAEIIRKKVLLIMNRSQKKLLRS</sequence>
<dbReference type="Pfam" id="PF03497">
    <property type="entry name" value="Anthrax_toxA"/>
    <property type="match status" value="1"/>
</dbReference>
<evidence type="ECO:0000313" key="4">
    <source>
        <dbReference type="Proteomes" id="UP000022311"/>
    </source>
</evidence>
<dbReference type="InterPro" id="IPR035099">
    <property type="entry name" value="Anthrax_toxin_C-terminal"/>
</dbReference>
<evidence type="ECO:0000256" key="1">
    <source>
        <dbReference type="SAM" id="MobiDB-lite"/>
    </source>
</evidence>
<dbReference type="InterPro" id="IPR037017">
    <property type="entry name" value="Anthrax_toxin_edema_cen_sf"/>
</dbReference>
<dbReference type="AlphaFoldDB" id="A0AAV3M8U3"/>
<dbReference type="GO" id="GO:0008294">
    <property type="term" value="F:calcium- and calmodulin-responsive adenylate cyclase activity"/>
    <property type="evidence" value="ECO:0007669"/>
    <property type="project" value="InterPro"/>
</dbReference>
<dbReference type="RefSeq" id="WP_036960386.1">
    <property type="nucleotide sequence ID" value="NZ_JALD01000028.1"/>
</dbReference>
<protein>
    <submittedName>
        <fullName evidence="3">Anthrax toxin LF subunit</fullName>
    </submittedName>
</protein>
<gene>
    <name evidence="3" type="ORF">HMPREF1563_1262</name>
</gene>
<accession>A0AAV3M8U3</accession>
<proteinExistence type="predicted"/>
<dbReference type="EMBL" id="JALD01000028">
    <property type="protein sequence ID" value="EUD12079.1"/>
    <property type="molecule type" value="Genomic_DNA"/>
</dbReference>
<evidence type="ECO:0000313" key="3">
    <source>
        <dbReference type="EMBL" id="EUD12079.1"/>
    </source>
</evidence>
<name>A0AAV3M8U3_9GAMM</name>
<dbReference type="SUPFAM" id="SSF81298">
    <property type="entry name" value="Adenylylcyclase toxin (the edema factor)"/>
    <property type="match status" value="1"/>
</dbReference>
<comment type="caution">
    <text evidence="3">The sequence shown here is derived from an EMBL/GenBank/DDBJ whole genome shotgun (WGS) entry which is preliminary data.</text>
</comment>
<dbReference type="GO" id="GO:0005576">
    <property type="term" value="C:extracellular region"/>
    <property type="evidence" value="ECO:0007669"/>
    <property type="project" value="InterPro"/>
</dbReference>
<dbReference type="InterPro" id="IPR005165">
    <property type="entry name" value="Anthrax_toxin_edema_cen"/>
</dbReference>
<evidence type="ECO:0000259" key="2">
    <source>
        <dbReference type="Pfam" id="PF03497"/>
    </source>
</evidence>